<dbReference type="EnsemblPlants" id="Bo00579s090.1">
    <property type="protein sequence ID" value="Bo00579s090.1"/>
    <property type="gene ID" value="Bo00579s090"/>
</dbReference>
<organism evidence="2 3">
    <name type="scientific">Brassica oleracea var. oleracea</name>
    <dbReference type="NCBI Taxonomy" id="109376"/>
    <lineage>
        <taxon>Eukaryota</taxon>
        <taxon>Viridiplantae</taxon>
        <taxon>Streptophyta</taxon>
        <taxon>Embryophyta</taxon>
        <taxon>Tracheophyta</taxon>
        <taxon>Spermatophyta</taxon>
        <taxon>Magnoliopsida</taxon>
        <taxon>eudicotyledons</taxon>
        <taxon>Gunneridae</taxon>
        <taxon>Pentapetalae</taxon>
        <taxon>rosids</taxon>
        <taxon>malvids</taxon>
        <taxon>Brassicales</taxon>
        <taxon>Brassicaceae</taxon>
        <taxon>Brassiceae</taxon>
        <taxon>Brassica</taxon>
    </lineage>
</organism>
<keyword evidence="1" id="KW-0175">Coiled coil</keyword>
<dbReference type="HOGENOM" id="CLU_1221207_0_0_1"/>
<dbReference type="AlphaFoldDB" id="A0A0D2ZPW2"/>
<dbReference type="Proteomes" id="UP000032141">
    <property type="component" value="Unassembled WGS sequence"/>
</dbReference>
<evidence type="ECO:0000313" key="2">
    <source>
        <dbReference type="EnsemblPlants" id="Bo00579s090.1"/>
    </source>
</evidence>
<accession>A0A0D2ZPW2</accession>
<protein>
    <submittedName>
        <fullName evidence="2">Uncharacterized protein</fullName>
    </submittedName>
</protein>
<dbReference type="eggNOG" id="KOG4197">
    <property type="taxonomic scope" value="Eukaryota"/>
</dbReference>
<reference evidence="2" key="2">
    <citation type="submission" date="2015-06" db="UniProtKB">
        <authorList>
            <consortium name="EnsemblPlants"/>
        </authorList>
    </citation>
    <scope>IDENTIFICATION</scope>
</reference>
<proteinExistence type="predicted"/>
<name>A0A0D2ZPW2_BRAOL</name>
<feature type="coiled-coil region" evidence="1">
    <location>
        <begin position="145"/>
        <end position="213"/>
    </location>
</feature>
<sequence>MMIILLQGEVHRLWEDECKKKEKLEDDEYRNVTSSLFKLDDVEGAEKVYGEWKPDGPKLDLSIPGLLISRFCAERNELKVGELMSSIGKKRNGMHLKDGEGFIVRVVEYVAIGVLILCAVLGRYLAKLWPWILLFWCMTSRHTQRNAQEELVTLTNQELARLERQNRQQPKPIDTTMGDYGHQNDLAAAMQLMQQMQQTIQAQQQQEQQAQTVLILQPFWFYTPALA</sequence>
<reference evidence="2" key="1">
    <citation type="journal article" date="2014" name="Genome Biol.">
        <title>Transcriptome and methylome profiling reveals relics of genome dominance in the mesopolyploid Brassica oleracea.</title>
        <authorList>
            <person name="Parkin I.A."/>
            <person name="Koh C."/>
            <person name="Tang H."/>
            <person name="Robinson S.J."/>
            <person name="Kagale S."/>
            <person name="Clarke W.E."/>
            <person name="Town C.D."/>
            <person name="Nixon J."/>
            <person name="Krishnakumar V."/>
            <person name="Bidwell S.L."/>
            <person name="Denoeud F."/>
            <person name="Belcram H."/>
            <person name="Links M.G."/>
            <person name="Just J."/>
            <person name="Clarke C."/>
            <person name="Bender T."/>
            <person name="Huebert T."/>
            <person name="Mason A.S."/>
            <person name="Pires J.C."/>
            <person name="Barker G."/>
            <person name="Moore J."/>
            <person name="Walley P.G."/>
            <person name="Manoli S."/>
            <person name="Batley J."/>
            <person name="Edwards D."/>
            <person name="Nelson M.N."/>
            <person name="Wang X."/>
            <person name="Paterson A.H."/>
            <person name="King G."/>
            <person name="Bancroft I."/>
            <person name="Chalhoub B."/>
            <person name="Sharpe A.G."/>
        </authorList>
    </citation>
    <scope>NUCLEOTIDE SEQUENCE [LARGE SCALE GENOMIC DNA]</scope>
    <source>
        <strain evidence="2">cv. TO1000</strain>
    </source>
</reference>
<evidence type="ECO:0000256" key="1">
    <source>
        <dbReference type="SAM" id="Coils"/>
    </source>
</evidence>
<keyword evidence="3" id="KW-1185">Reference proteome</keyword>
<dbReference type="Gramene" id="Bo00579s090.1">
    <property type="protein sequence ID" value="Bo00579s090.1"/>
    <property type="gene ID" value="Bo00579s090"/>
</dbReference>
<evidence type="ECO:0000313" key="3">
    <source>
        <dbReference type="Proteomes" id="UP000032141"/>
    </source>
</evidence>